<protein>
    <submittedName>
        <fullName evidence="1">Uncharacterized protein</fullName>
    </submittedName>
</protein>
<name>A0A392R0N9_9FABA</name>
<proteinExistence type="predicted"/>
<evidence type="ECO:0000313" key="2">
    <source>
        <dbReference type="Proteomes" id="UP000265520"/>
    </source>
</evidence>
<organism evidence="1 2">
    <name type="scientific">Trifolium medium</name>
    <dbReference type="NCBI Taxonomy" id="97028"/>
    <lineage>
        <taxon>Eukaryota</taxon>
        <taxon>Viridiplantae</taxon>
        <taxon>Streptophyta</taxon>
        <taxon>Embryophyta</taxon>
        <taxon>Tracheophyta</taxon>
        <taxon>Spermatophyta</taxon>
        <taxon>Magnoliopsida</taxon>
        <taxon>eudicotyledons</taxon>
        <taxon>Gunneridae</taxon>
        <taxon>Pentapetalae</taxon>
        <taxon>rosids</taxon>
        <taxon>fabids</taxon>
        <taxon>Fabales</taxon>
        <taxon>Fabaceae</taxon>
        <taxon>Papilionoideae</taxon>
        <taxon>50 kb inversion clade</taxon>
        <taxon>NPAAA clade</taxon>
        <taxon>Hologalegina</taxon>
        <taxon>IRL clade</taxon>
        <taxon>Trifolieae</taxon>
        <taxon>Trifolium</taxon>
    </lineage>
</organism>
<keyword evidence="2" id="KW-1185">Reference proteome</keyword>
<dbReference type="EMBL" id="LXQA010175154">
    <property type="protein sequence ID" value="MCI29809.1"/>
    <property type="molecule type" value="Genomic_DNA"/>
</dbReference>
<accession>A0A392R0N9</accession>
<evidence type="ECO:0000313" key="1">
    <source>
        <dbReference type="EMBL" id="MCI29809.1"/>
    </source>
</evidence>
<comment type="caution">
    <text evidence="1">The sequence shown here is derived from an EMBL/GenBank/DDBJ whole genome shotgun (WGS) entry which is preliminary data.</text>
</comment>
<reference evidence="1 2" key="1">
    <citation type="journal article" date="2018" name="Front. Plant Sci.">
        <title>Red Clover (Trifolium pratense) and Zigzag Clover (T. medium) - A Picture of Genomic Similarities and Differences.</title>
        <authorList>
            <person name="Dluhosova J."/>
            <person name="Istvanek J."/>
            <person name="Nedelnik J."/>
            <person name="Repkova J."/>
        </authorList>
    </citation>
    <scope>NUCLEOTIDE SEQUENCE [LARGE SCALE GENOMIC DNA]</scope>
    <source>
        <strain evidence="2">cv. 10/8</strain>
        <tissue evidence="1">Leaf</tissue>
    </source>
</reference>
<sequence length="80" mass="8633">SPSNDGFPESLLPPGTLPDVAKERLAISAATTEHDCDVSFNQSRLFSRRFSCSSLKISPGVLSSVLVLCLKCSGTIPWMY</sequence>
<dbReference type="Proteomes" id="UP000265520">
    <property type="component" value="Unassembled WGS sequence"/>
</dbReference>
<dbReference type="AlphaFoldDB" id="A0A392R0N9"/>
<feature type="non-terminal residue" evidence="1">
    <location>
        <position position="1"/>
    </location>
</feature>